<feature type="domain" description="RNase H type-1" evidence="1">
    <location>
        <begin position="92"/>
        <end position="208"/>
    </location>
</feature>
<dbReference type="AlphaFoldDB" id="A0A7J9KVY8"/>
<evidence type="ECO:0000313" key="4">
    <source>
        <dbReference type="Proteomes" id="UP000593576"/>
    </source>
</evidence>
<dbReference type="Pfam" id="PF13966">
    <property type="entry name" value="zf-RVT"/>
    <property type="match status" value="1"/>
</dbReference>
<dbReference type="OrthoDB" id="1001105at2759"/>
<dbReference type="Proteomes" id="UP000593576">
    <property type="component" value="Unassembled WGS sequence"/>
</dbReference>
<dbReference type="InterPro" id="IPR002156">
    <property type="entry name" value="RNaseH_domain"/>
</dbReference>
<dbReference type="InterPro" id="IPR026960">
    <property type="entry name" value="RVT-Znf"/>
</dbReference>
<evidence type="ECO:0000259" key="2">
    <source>
        <dbReference type="Pfam" id="PF13966"/>
    </source>
</evidence>
<feature type="domain" description="Reverse transcriptase zinc-binding" evidence="2">
    <location>
        <begin position="4"/>
        <end position="57"/>
    </location>
</feature>
<gene>
    <name evidence="3" type="ORF">Goshw_003932</name>
</gene>
<comment type="caution">
    <text evidence="3">The sequence shown here is derived from an EMBL/GenBank/DDBJ whole genome shotgun (WGS) entry which is preliminary data.</text>
</comment>
<dbReference type="PANTHER" id="PTHR47074">
    <property type="entry name" value="BNAC02G40300D PROTEIN"/>
    <property type="match status" value="1"/>
</dbReference>
<dbReference type="GO" id="GO:0003676">
    <property type="term" value="F:nucleic acid binding"/>
    <property type="evidence" value="ECO:0007669"/>
    <property type="project" value="InterPro"/>
</dbReference>
<evidence type="ECO:0000259" key="1">
    <source>
        <dbReference type="Pfam" id="PF13456"/>
    </source>
</evidence>
<reference evidence="3 4" key="1">
    <citation type="journal article" date="2019" name="Genome Biol. Evol.">
        <title>Insights into the evolution of the New World diploid cottons (Gossypium, subgenus Houzingenia) based on genome sequencing.</title>
        <authorList>
            <person name="Grover C.E."/>
            <person name="Arick M.A. 2nd"/>
            <person name="Thrash A."/>
            <person name="Conover J.L."/>
            <person name="Sanders W.S."/>
            <person name="Peterson D.G."/>
            <person name="Frelichowski J.E."/>
            <person name="Scheffler J.A."/>
            <person name="Scheffler B.E."/>
            <person name="Wendel J.F."/>
        </authorList>
    </citation>
    <scope>NUCLEOTIDE SEQUENCE [LARGE SCALE GENOMIC DNA]</scope>
    <source>
        <strain evidence="3">1</strain>
        <tissue evidence="3">Leaf</tissue>
    </source>
</reference>
<evidence type="ECO:0000313" key="3">
    <source>
        <dbReference type="EMBL" id="MBA0850662.1"/>
    </source>
</evidence>
<dbReference type="EMBL" id="JABFAF010000003">
    <property type="protein sequence ID" value="MBA0850662.1"/>
    <property type="molecule type" value="Genomic_DNA"/>
</dbReference>
<evidence type="ECO:0008006" key="5">
    <source>
        <dbReference type="Google" id="ProtNLM"/>
    </source>
</evidence>
<sequence length="230" mass="26023">TETKAFYKKLWNSQIPPKIKITIWEISWNYIPTFVNFKIKRAVTDARCPRCNQEEEDNYISKLRGVEEKKLNLAASGGPKFEERRTSVAVYFDVAFDQQLARSTSGLVVRNERGEILASKSVIHTSIAIPFSVEAYTGLQALKLGISMGLNDIQIIGDSRMVITKCQSSEYDRSTIGAIIRDIQETTTHIHSISFCYIPRSENTYAHSVEAKELKKEEGHYLVGDVPNTI</sequence>
<dbReference type="Gene3D" id="3.30.420.10">
    <property type="entry name" value="Ribonuclease H-like superfamily/Ribonuclease H"/>
    <property type="match status" value="1"/>
</dbReference>
<proteinExistence type="predicted"/>
<dbReference type="CDD" id="cd06222">
    <property type="entry name" value="RNase_H_like"/>
    <property type="match status" value="1"/>
</dbReference>
<organism evidence="3 4">
    <name type="scientific">Gossypium schwendimanii</name>
    <name type="common">Cotton</name>
    <dbReference type="NCBI Taxonomy" id="34291"/>
    <lineage>
        <taxon>Eukaryota</taxon>
        <taxon>Viridiplantae</taxon>
        <taxon>Streptophyta</taxon>
        <taxon>Embryophyta</taxon>
        <taxon>Tracheophyta</taxon>
        <taxon>Spermatophyta</taxon>
        <taxon>Magnoliopsida</taxon>
        <taxon>eudicotyledons</taxon>
        <taxon>Gunneridae</taxon>
        <taxon>Pentapetalae</taxon>
        <taxon>rosids</taxon>
        <taxon>malvids</taxon>
        <taxon>Malvales</taxon>
        <taxon>Malvaceae</taxon>
        <taxon>Malvoideae</taxon>
        <taxon>Gossypium</taxon>
    </lineage>
</organism>
<dbReference type="PANTHER" id="PTHR47074:SF61">
    <property type="entry name" value="RNASE H TYPE-1 DOMAIN-CONTAINING PROTEIN"/>
    <property type="match status" value="1"/>
</dbReference>
<dbReference type="InterPro" id="IPR044730">
    <property type="entry name" value="RNase_H-like_dom_plant"/>
</dbReference>
<dbReference type="InterPro" id="IPR036397">
    <property type="entry name" value="RNaseH_sf"/>
</dbReference>
<feature type="non-terminal residue" evidence="3">
    <location>
        <position position="230"/>
    </location>
</feature>
<accession>A0A7J9KVY8</accession>
<keyword evidence="4" id="KW-1185">Reference proteome</keyword>
<name>A0A7J9KVY8_GOSSC</name>
<protein>
    <recommendedName>
        <fullName evidence="5">RNase H type-1 domain-containing protein</fullName>
    </recommendedName>
</protein>
<dbReference type="Pfam" id="PF13456">
    <property type="entry name" value="RVT_3"/>
    <property type="match status" value="1"/>
</dbReference>
<dbReference type="InterPro" id="IPR052929">
    <property type="entry name" value="RNase_H-like_EbsB-rel"/>
</dbReference>
<dbReference type="GO" id="GO:0004523">
    <property type="term" value="F:RNA-DNA hybrid ribonuclease activity"/>
    <property type="evidence" value="ECO:0007669"/>
    <property type="project" value="InterPro"/>
</dbReference>